<gene>
    <name evidence="2" type="ORF">Q9L58_010573</name>
</gene>
<sequence>VARKKAPKAKTTTNTTAGPAGPVKRERTLIITRDGTAVPDHITPLLLRDSINSALPKALIAEVRFTPNHHIQLIAVSTTTSDHLLKSRTQLEATIRHLLPSATGLQKEVQVVQIVIHNIPTTIPSNEAGFNQVHREVEQYNPGITLHRSPRWLTKESQREGKQDSSMVLSIAGRPQSTQAL</sequence>
<feature type="non-terminal residue" evidence="2">
    <location>
        <position position="1"/>
    </location>
</feature>
<evidence type="ECO:0000313" key="3">
    <source>
        <dbReference type="Proteomes" id="UP001447188"/>
    </source>
</evidence>
<dbReference type="Proteomes" id="UP001447188">
    <property type="component" value="Unassembled WGS sequence"/>
</dbReference>
<organism evidence="2 3">
    <name type="scientific">Discina gigas</name>
    <dbReference type="NCBI Taxonomy" id="1032678"/>
    <lineage>
        <taxon>Eukaryota</taxon>
        <taxon>Fungi</taxon>
        <taxon>Dikarya</taxon>
        <taxon>Ascomycota</taxon>
        <taxon>Pezizomycotina</taxon>
        <taxon>Pezizomycetes</taxon>
        <taxon>Pezizales</taxon>
        <taxon>Discinaceae</taxon>
        <taxon>Discina</taxon>
    </lineage>
</organism>
<name>A0ABR3G3Q5_9PEZI</name>
<protein>
    <submittedName>
        <fullName evidence="2">Uncharacterized protein</fullName>
    </submittedName>
</protein>
<feature type="region of interest" description="Disordered" evidence="1">
    <location>
        <begin position="155"/>
        <end position="181"/>
    </location>
</feature>
<accession>A0ABR3G3Q5</accession>
<keyword evidence="3" id="KW-1185">Reference proteome</keyword>
<evidence type="ECO:0000256" key="1">
    <source>
        <dbReference type="SAM" id="MobiDB-lite"/>
    </source>
</evidence>
<proteinExistence type="predicted"/>
<evidence type="ECO:0000313" key="2">
    <source>
        <dbReference type="EMBL" id="KAL0630579.1"/>
    </source>
</evidence>
<reference evidence="2 3" key="1">
    <citation type="submission" date="2024-02" db="EMBL/GenBank/DDBJ databases">
        <title>Discinaceae phylogenomics.</title>
        <authorList>
            <person name="Dirks A.C."/>
            <person name="James T.Y."/>
        </authorList>
    </citation>
    <scope>NUCLEOTIDE SEQUENCE [LARGE SCALE GENOMIC DNA]</scope>
    <source>
        <strain evidence="2 3">ACD0624</strain>
    </source>
</reference>
<feature type="compositionally biased region" description="Low complexity" evidence="1">
    <location>
        <begin position="9"/>
        <end position="22"/>
    </location>
</feature>
<feature type="region of interest" description="Disordered" evidence="1">
    <location>
        <begin position="1"/>
        <end position="23"/>
    </location>
</feature>
<comment type="caution">
    <text evidence="2">The sequence shown here is derived from an EMBL/GenBank/DDBJ whole genome shotgun (WGS) entry which is preliminary data.</text>
</comment>
<dbReference type="EMBL" id="JBBBZM010000493">
    <property type="protein sequence ID" value="KAL0630579.1"/>
    <property type="molecule type" value="Genomic_DNA"/>
</dbReference>